<protein>
    <submittedName>
        <fullName evidence="4">rRNA guanine-N2-methyltransferase</fullName>
    </submittedName>
</protein>
<dbReference type="InterPro" id="IPR000241">
    <property type="entry name" value="RlmKL-like_Mtase"/>
</dbReference>
<dbReference type="PROSITE" id="PS00092">
    <property type="entry name" value="N6_MTASE"/>
    <property type="match status" value="1"/>
</dbReference>
<dbReference type="GO" id="GO:0003676">
    <property type="term" value="F:nucleic acid binding"/>
    <property type="evidence" value="ECO:0007669"/>
    <property type="project" value="InterPro"/>
</dbReference>
<dbReference type="PANTHER" id="PTHR47313">
    <property type="entry name" value="RIBOSOMAL RNA LARGE SUBUNIT METHYLTRANSFERASE K/L"/>
    <property type="match status" value="1"/>
</dbReference>
<evidence type="ECO:0000313" key="4">
    <source>
        <dbReference type="EMBL" id="KAG7342017.1"/>
    </source>
</evidence>
<organism evidence="4 5">
    <name type="scientific">Nitzschia inconspicua</name>
    <dbReference type="NCBI Taxonomy" id="303405"/>
    <lineage>
        <taxon>Eukaryota</taxon>
        <taxon>Sar</taxon>
        <taxon>Stramenopiles</taxon>
        <taxon>Ochrophyta</taxon>
        <taxon>Bacillariophyta</taxon>
        <taxon>Bacillariophyceae</taxon>
        <taxon>Bacillariophycidae</taxon>
        <taxon>Bacillariales</taxon>
        <taxon>Bacillariaceae</taxon>
        <taxon>Nitzschia</taxon>
    </lineage>
</organism>
<proteinExistence type="predicted"/>
<dbReference type="Pfam" id="PF01170">
    <property type="entry name" value="UPF0020"/>
    <property type="match status" value="1"/>
</dbReference>
<dbReference type="PANTHER" id="PTHR47313:SF1">
    <property type="entry name" value="RIBOSOMAL RNA LARGE SUBUNIT METHYLTRANSFERASE K_L"/>
    <property type="match status" value="1"/>
</dbReference>
<name>A0A9K3KE14_9STRA</name>
<evidence type="ECO:0000256" key="1">
    <source>
        <dbReference type="ARBA" id="ARBA00022603"/>
    </source>
</evidence>
<dbReference type="AlphaFoldDB" id="A0A9K3KE14"/>
<accession>A0A9K3KE14</accession>
<keyword evidence="1" id="KW-0489">Methyltransferase</keyword>
<dbReference type="GO" id="GO:0008990">
    <property type="term" value="F:rRNA (guanine-N2-)-methyltransferase activity"/>
    <property type="evidence" value="ECO:0007669"/>
    <property type="project" value="TreeGrafter"/>
</dbReference>
<dbReference type="InterPro" id="IPR002052">
    <property type="entry name" value="DNA_methylase_N6_adenine_CS"/>
</dbReference>
<dbReference type="InterPro" id="IPR053943">
    <property type="entry name" value="RlmKL-like_Mtase_CS"/>
</dbReference>
<sequence>MTLRGSYWKSVTLSLSRKWQNSLTVLVPVVDRRPLSTRIHDRVINGQIEVTCQPGLEDVLSTELKALGLDPGKLSKNGKRGRLILQSKQITDTDLFRCCLYLGSAANIRWKCTSFSARGLAELRRKTAKVDWTEYIKMPMPTEDSGHNPMSGIDVRVSATKSKLYHTEAVRERILLGISDSFGNTDLESKSLIGRLKDSEENPEPSNTCTLLLTAKIERDQVDIFVNAYPTPLHQRGYRLQTGKAPLREDLAYAMLFSAGWIPAWIKNGSTEGRSKYPGLLDPFCGSGTIIIEGLGMALGLLPGRLRASPFQNTTIDNPDLWKSLQTNSVAASKPSRVRVSASDRDAGAVKATEDNAKRANVWKFLDGHLHHVSLSGQPWFLKDLRQCPSSVLVVTNPPFGNRISRKSHLLPLHQKLGHSMQQLVERHQRTVRGVILTDDPIFLSKVGHGSRMQSKTLLSMSHGGGKVFAVDWAPKSK</sequence>
<dbReference type="PROSITE" id="PS01261">
    <property type="entry name" value="UPF0020"/>
    <property type="match status" value="1"/>
</dbReference>
<evidence type="ECO:0000256" key="2">
    <source>
        <dbReference type="ARBA" id="ARBA00022679"/>
    </source>
</evidence>
<dbReference type="Proteomes" id="UP000693970">
    <property type="component" value="Unassembled WGS sequence"/>
</dbReference>
<reference evidence="4" key="1">
    <citation type="journal article" date="2021" name="Sci. Rep.">
        <title>Diploid genomic architecture of Nitzschia inconspicua, an elite biomass production diatom.</title>
        <authorList>
            <person name="Oliver A."/>
            <person name="Podell S."/>
            <person name="Pinowska A."/>
            <person name="Traller J.C."/>
            <person name="Smith S.R."/>
            <person name="McClure R."/>
            <person name="Beliaev A."/>
            <person name="Bohutskyi P."/>
            <person name="Hill E.A."/>
            <person name="Rabines A."/>
            <person name="Zheng H."/>
            <person name="Allen L.Z."/>
            <person name="Kuo A."/>
            <person name="Grigoriev I.V."/>
            <person name="Allen A.E."/>
            <person name="Hazlebeck D."/>
            <person name="Allen E.E."/>
        </authorList>
    </citation>
    <scope>NUCLEOTIDE SEQUENCE</scope>
    <source>
        <strain evidence="4">Hildebrandi</strain>
    </source>
</reference>
<evidence type="ECO:0000313" key="5">
    <source>
        <dbReference type="Proteomes" id="UP000693970"/>
    </source>
</evidence>
<comment type="caution">
    <text evidence="4">The sequence shown here is derived from an EMBL/GenBank/DDBJ whole genome shotgun (WGS) entry which is preliminary data.</text>
</comment>
<keyword evidence="2" id="KW-0808">Transferase</keyword>
<dbReference type="EMBL" id="JAGRRH010000025">
    <property type="protein sequence ID" value="KAG7342017.1"/>
    <property type="molecule type" value="Genomic_DNA"/>
</dbReference>
<dbReference type="CDD" id="cd11715">
    <property type="entry name" value="THUMP_AdoMetMT"/>
    <property type="match status" value="1"/>
</dbReference>
<dbReference type="GO" id="GO:0070043">
    <property type="term" value="F:rRNA (guanine-N7-)-methyltransferase activity"/>
    <property type="evidence" value="ECO:0007669"/>
    <property type="project" value="TreeGrafter"/>
</dbReference>
<reference evidence="4" key="2">
    <citation type="submission" date="2021-04" db="EMBL/GenBank/DDBJ databases">
        <authorList>
            <person name="Podell S."/>
        </authorList>
    </citation>
    <scope>NUCLEOTIDE SEQUENCE</scope>
    <source>
        <strain evidence="4">Hildebrandi</strain>
    </source>
</reference>
<feature type="domain" description="Ribosomal RNA large subunit methyltransferase K/L-like methyltransferase" evidence="3">
    <location>
        <begin position="236"/>
        <end position="462"/>
    </location>
</feature>
<gene>
    <name evidence="4" type="ORF">IV203_007109</name>
</gene>
<keyword evidence="5" id="KW-1185">Reference proteome</keyword>
<evidence type="ECO:0000259" key="3">
    <source>
        <dbReference type="Pfam" id="PF01170"/>
    </source>
</evidence>
<dbReference type="OrthoDB" id="416496at2759"/>